<evidence type="ECO:0000256" key="1">
    <source>
        <dbReference type="SAM" id="MobiDB-lite"/>
    </source>
</evidence>
<protein>
    <submittedName>
        <fullName evidence="2">Uncharacterized protein</fullName>
    </submittedName>
</protein>
<comment type="caution">
    <text evidence="2">The sequence shown here is derived from an EMBL/GenBank/DDBJ whole genome shotgun (WGS) entry which is preliminary data.</text>
</comment>
<gene>
    <name evidence="2" type="ORF">SteCoe_27348</name>
</gene>
<proteinExistence type="predicted"/>
<dbReference type="AlphaFoldDB" id="A0A1R2BAT8"/>
<organism evidence="2 3">
    <name type="scientific">Stentor coeruleus</name>
    <dbReference type="NCBI Taxonomy" id="5963"/>
    <lineage>
        <taxon>Eukaryota</taxon>
        <taxon>Sar</taxon>
        <taxon>Alveolata</taxon>
        <taxon>Ciliophora</taxon>
        <taxon>Postciliodesmatophora</taxon>
        <taxon>Heterotrichea</taxon>
        <taxon>Heterotrichida</taxon>
        <taxon>Stentoridae</taxon>
        <taxon>Stentor</taxon>
    </lineage>
</organism>
<accession>A0A1R2BAT8</accession>
<dbReference type="Proteomes" id="UP000187209">
    <property type="component" value="Unassembled WGS sequence"/>
</dbReference>
<evidence type="ECO:0000313" key="2">
    <source>
        <dbReference type="EMBL" id="OMJ73867.1"/>
    </source>
</evidence>
<sequence>MSSHAEIDAFTFETKMRTMIQDLIAPTIRRTVDVQKMAEQVQKNESSNTDRIESLEYNLSRIISKMPMLDDIFKQVQSLQSEKNVIDSMISLKHEAILSQVNINKQALESLTDLNKANEEALLVLNNTVLDYTESLNGIKDSLIHENSIISKKLEKTRIQAKELWDILTEKMHKTTTQVENLNFIALPKVHAEVEILKRKIEEDAKLMQQHIDMMISFDEFEKFGRSLKNEIDKTHQNFKILSQNSEKVEEYLDHYLPIEIWSMVSEGISSIDPKALGNFIDFDTQKYDTLKLDIDFDYLDIDGLSKRALDSFDEGLKRKESLRLAIAEAIAIQKPQKKVFKKPSKSPMKIDRPKEINIRLKGIDIVNTMIPEETTPMIDDEEKMLKRGNARRKESLDNVLKNLDEGLKNNTESFETPENTSENFHKKISSEVVIQEEKLEKIYNKPEDIKETSEPAQLAERNDAFQPISLYSKPNSRYGIEPEIIDERFSIDKARSPTTPMWPEEIKEPIREVISLKVDDLISGTKTNQQSRKALIDIDENSSLYMPVPSRPGSRAQTNFINISPNSNSESVTPDLGNYKNSSESSPGIDPAKLENDIENLKATMIILETINKEVSETTAKNSKILTETLEKFSQDLSSNFMLMHKEIKGLIQKTKQNRIDVGKTLSVYQADLKEKALITDRIDKQFNNVSELVSNLVEFNKVMHIILAQEEEDREGLSLIGFTDNSSKSLQKPYLSLKSECMSCSGANTLVTSAFKMACINYNPSSVKYNMKVFTRKQIIQVLGNFINESWKFASTKPPYNIIPPPTMSNVSLTTDINKRRNKYSRSQYLELPSLNTSKQILDISDTSLHSFRDFKPT</sequence>
<name>A0A1R2BAT8_9CILI</name>
<feature type="compositionally biased region" description="Polar residues" evidence="1">
    <location>
        <begin position="562"/>
        <end position="573"/>
    </location>
</feature>
<dbReference type="EMBL" id="MPUH01000790">
    <property type="protein sequence ID" value="OMJ73867.1"/>
    <property type="molecule type" value="Genomic_DNA"/>
</dbReference>
<feature type="region of interest" description="Disordered" evidence="1">
    <location>
        <begin position="562"/>
        <end position="594"/>
    </location>
</feature>
<evidence type="ECO:0000313" key="3">
    <source>
        <dbReference type="Proteomes" id="UP000187209"/>
    </source>
</evidence>
<keyword evidence="3" id="KW-1185">Reference proteome</keyword>
<dbReference type="OrthoDB" id="299584at2759"/>
<reference evidence="2 3" key="1">
    <citation type="submission" date="2016-11" db="EMBL/GenBank/DDBJ databases">
        <title>The macronuclear genome of Stentor coeruleus: a giant cell with tiny introns.</title>
        <authorList>
            <person name="Slabodnick M."/>
            <person name="Ruby J.G."/>
            <person name="Reiff S.B."/>
            <person name="Swart E.C."/>
            <person name="Gosai S."/>
            <person name="Prabakaran S."/>
            <person name="Witkowska E."/>
            <person name="Larue G.E."/>
            <person name="Fisher S."/>
            <person name="Freeman R.M."/>
            <person name="Gunawardena J."/>
            <person name="Chu W."/>
            <person name="Stover N.A."/>
            <person name="Gregory B.D."/>
            <person name="Nowacki M."/>
            <person name="Derisi J."/>
            <person name="Roy S.W."/>
            <person name="Marshall W.F."/>
            <person name="Sood P."/>
        </authorList>
    </citation>
    <scope>NUCLEOTIDE SEQUENCE [LARGE SCALE GENOMIC DNA]</scope>
    <source>
        <strain evidence="2">WM001</strain>
    </source>
</reference>